<organism evidence="1 2">
    <name type="scientific">Candidatus Kaiserbacteria bacterium RIFCSPHIGHO2_02_FULL_55_25</name>
    <dbReference type="NCBI Taxonomy" id="1798498"/>
    <lineage>
        <taxon>Bacteria</taxon>
        <taxon>Candidatus Kaiseribacteriota</taxon>
    </lineage>
</organism>
<proteinExistence type="predicted"/>
<protein>
    <submittedName>
        <fullName evidence="1">Uncharacterized protein</fullName>
    </submittedName>
</protein>
<evidence type="ECO:0000313" key="1">
    <source>
        <dbReference type="EMBL" id="OGG70795.1"/>
    </source>
</evidence>
<name>A0A1F6EAU2_9BACT</name>
<sequence length="92" mass="10022">MCPVFGADTFIPLDAAFFDYCDGRAEILDDLVAKSGHLHPHFFLDGTLIPYPSWEDPSVIEIHRGYRSIYAGTLTSAKSLRGASDFSLALGG</sequence>
<gene>
    <name evidence="1" type="ORF">A3C20_04730</name>
</gene>
<accession>A0A1F6EAU2</accession>
<reference evidence="1 2" key="1">
    <citation type="journal article" date="2016" name="Nat. Commun.">
        <title>Thousands of microbial genomes shed light on interconnected biogeochemical processes in an aquifer system.</title>
        <authorList>
            <person name="Anantharaman K."/>
            <person name="Brown C.T."/>
            <person name="Hug L.A."/>
            <person name="Sharon I."/>
            <person name="Castelle C.J."/>
            <person name="Probst A.J."/>
            <person name="Thomas B.C."/>
            <person name="Singh A."/>
            <person name="Wilkins M.J."/>
            <person name="Karaoz U."/>
            <person name="Brodie E.L."/>
            <person name="Williams K.H."/>
            <person name="Hubbard S.S."/>
            <person name="Banfield J.F."/>
        </authorList>
    </citation>
    <scope>NUCLEOTIDE SEQUENCE [LARGE SCALE GENOMIC DNA]</scope>
</reference>
<dbReference type="EMBL" id="MFLL01000001">
    <property type="protein sequence ID" value="OGG70795.1"/>
    <property type="molecule type" value="Genomic_DNA"/>
</dbReference>
<comment type="caution">
    <text evidence="1">The sequence shown here is derived from an EMBL/GenBank/DDBJ whole genome shotgun (WGS) entry which is preliminary data.</text>
</comment>
<dbReference type="Proteomes" id="UP000176914">
    <property type="component" value="Unassembled WGS sequence"/>
</dbReference>
<evidence type="ECO:0000313" key="2">
    <source>
        <dbReference type="Proteomes" id="UP000176914"/>
    </source>
</evidence>
<dbReference type="AlphaFoldDB" id="A0A1F6EAU2"/>